<dbReference type="EMBL" id="AP026729">
    <property type="protein sequence ID" value="BDQ61103.1"/>
    <property type="molecule type" value="Genomic_DNA"/>
</dbReference>
<gene>
    <name evidence="1" type="ORF">EfsSVR2332_11810</name>
</gene>
<reference evidence="1" key="1">
    <citation type="submission" date="2022-08" db="EMBL/GenBank/DDBJ databases">
        <title>Molecular epidemiological analysis of five strains of VanD-type vancomycin-resistant Enterococcus faecalis.</title>
        <authorList>
            <person name="Mimura K."/>
            <person name="Hashimoto Y."/>
            <person name="Tomita H."/>
        </authorList>
    </citation>
    <scope>NUCLEOTIDE SEQUENCE</scope>
    <source>
        <strain evidence="1">SVR2332</strain>
    </source>
</reference>
<evidence type="ECO:0000313" key="2">
    <source>
        <dbReference type="Proteomes" id="UP001317613"/>
    </source>
</evidence>
<accession>A0AC59HN98</accession>
<evidence type="ECO:0000313" key="1">
    <source>
        <dbReference type="EMBL" id="BDQ61103.1"/>
    </source>
</evidence>
<name>A0AC59HN98_ENTFL</name>
<protein>
    <submittedName>
        <fullName evidence="1">Uncharacterized protein</fullName>
    </submittedName>
</protein>
<organism evidence="1 2">
    <name type="scientific">Enterococcus faecalis</name>
    <name type="common">Streptococcus faecalis</name>
    <dbReference type="NCBI Taxonomy" id="1351"/>
    <lineage>
        <taxon>Bacteria</taxon>
        <taxon>Bacillati</taxon>
        <taxon>Bacillota</taxon>
        <taxon>Bacilli</taxon>
        <taxon>Lactobacillales</taxon>
        <taxon>Enterococcaceae</taxon>
        <taxon>Enterococcus</taxon>
    </lineage>
</organism>
<proteinExistence type="predicted"/>
<dbReference type="Proteomes" id="UP001317613">
    <property type="component" value="Chromosome"/>
</dbReference>
<sequence length="115" mass="13441">MKEKAKVNVLGVEYTIYKETTEADKPFMRGADGVTDFTTKEIFINQLDNGDPDNFQEIDIYEARTIRHEIIHAILFESGLDNNAEWPRNEEIVDWIAIQFPKLLNIYKELEVESF</sequence>